<protein>
    <submittedName>
        <fullName evidence="3">Uncharacterized protein</fullName>
    </submittedName>
</protein>
<keyword evidence="2" id="KW-1185">Reference proteome</keyword>
<dbReference type="WBParaSite" id="ACRNAN_scaffold966.g21865.t1">
    <property type="protein sequence ID" value="ACRNAN_scaffold966.g21865.t1"/>
    <property type="gene ID" value="ACRNAN_scaffold966.g21865"/>
</dbReference>
<name>A0A914EP62_9BILA</name>
<feature type="transmembrane region" description="Helical" evidence="1">
    <location>
        <begin position="43"/>
        <end position="60"/>
    </location>
</feature>
<proteinExistence type="predicted"/>
<evidence type="ECO:0000256" key="1">
    <source>
        <dbReference type="SAM" id="Phobius"/>
    </source>
</evidence>
<dbReference type="AlphaFoldDB" id="A0A914EP62"/>
<evidence type="ECO:0000313" key="3">
    <source>
        <dbReference type="WBParaSite" id="ACRNAN_scaffold966.g21865.t1"/>
    </source>
</evidence>
<sequence length="159" mass="18763">MRPFVRTSVHTCVVRPFVRSFIRMYVTASQCRRQEDKEFQIRTFGWMLLGGWLGMIIYMTRDFLFPSISKIVRNEDLETKKDEVKNREEGLRKLSHCFTPVRSDNLYPSITTKNQTPKSSNMSSNEMLNKELIRMVSFEEPPNESDYILIETDNYGVFV</sequence>
<keyword evidence="1" id="KW-1133">Transmembrane helix</keyword>
<dbReference type="Proteomes" id="UP000887540">
    <property type="component" value="Unplaced"/>
</dbReference>
<keyword evidence="1" id="KW-0472">Membrane</keyword>
<reference evidence="3" key="1">
    <citation type="submission" date="2022-11" db="UniProtKB">
        <authorList>
            <consortium name="WormBaseParasite"/>
        </authorList>
    </citation>
    <scope>IDENTIFICATION</scope>
</reference>
<organism evidence="2 3">
    <name type="scientific">Acrobeloides nanus</name>
    <dbReference type="NCBI Taxonomy" id="290746"/>
    <lineage>
        <taxon>Eukaryota</taxon>
        <taxon>Metazoa</taxon>
        <taxon>Ecdysozoa</taxon>
        <taxon>Nematoda</taxon>
        <taxon>Chromadorea</taxon>
        <taxon>Rhabditida</taxon>
        <taxon>Tylenchina</taxon>
        <taxon>Cephalobomorpha</taxon>
        <taxon>Cephaloboidea</taxon>
        <taxon>Cephalobidae</taxon>
        <taxon>Acrobeloides</taxon>
    </lineage>
</organism>
<evidence type="ECO:0000313" key="2">
    <source>
        <dbReference type="Proteomes" id="UP000887540"/>
    </source>
</evidence>
<accession>A0A914EP62</accession>
<keyword evidence="1" id="KW-0812">Transmembrane</keyword>